<reference evidence="2 3" key="1">
    <citation type="submission" date="2014-08" db="EMBL/GenBank/DDBJ databases">
        <title>Complete genome of a marine bacteria Jeotgalibacillus malaysiensis.</title>
        <authorList>
            <person name="Yaakop A.S."/>
            <person name="Chan K.-G."/>
            <person name="Goh K.M."/>
        </authorList>
    </citation>
    <scope>NUCLEOTIDE SEQUENCE [LARGE SCALE GENOMIC DNA]</scope>
    <source>
        <strain evidence="2 3">D5</strain>
    </source>
</reference>
<name>A0A0B5AT64_9BACL</name>
<dbReference type="PANTHER" id="PTHR42879">
    <property type="entry name" value="3-OXOACYL-(ACYL-CARRIER-PROTEIN) REDUCTASE"/>
    <property type="match status" value="1"/>
</dbReference>
<dbReference type="BioCyc" id="JESP1508404:G14D9-11157-MONOMER"/>
<gene>
    <name evidence="2" type="ORF">JMA_19020</name>
</gene>
<dbReference type="Pfam" id="PF13561">
    <property type="entry name" value="adh_short_C2"/>
    <property type="match status" value="1"/>
</dbReference>
<dbReference type="HOGENOM" id="CLU_010194_1_3_9"/>
<sequence length="257" mass="28108">MDKTVLITGGTKGIGKFTALFLASRGYRIIVNYRSGAEHAMKLANELSDISNKECVAIKADIASKEGSLALINQIHNHGIEKIDILIHNAGPYIAERKKMTDYSYDEWDQMINGNLNAVFYLSKHMIPIMRDSQWGRIITFGYDRVDSAPGWVYRSAFASAKSGLASLTKTIALEEAENGITANMICPGDIEGDWKELSIKDAKGSDDHDNPVGRPGSGEDIARVLSFLIHEDSGFITGAVIPVTGGKDVLGKIYRK</sequence>
<dbReference type="InterPro" id="IPR002347">
    <property type="entry name" value="SDR_fam"/>
</dbReference>
<accession>A0A0B5AT64</accession>
<evidence type="ECO:0000313" key="3">
    <source>
        <dbReference type="Proteomes" id="UP000031449"/>
    </source>
</evidence>
<dbReference type="PANTHER" id="PTHR42879:SF2">
    <property type="entry name" value="3-OXOACYL-[ACYL-CARRIER-PROTEIN] REDUCTASE FABG"/>
    <property type="match status" value="1"/>
</dbReference>
<comment type="similarity">
    <text evidence="1">Belongs to the short-chain dehydrogenases/reductases (SDR) family.</text>
</comment>
<dbReference type="PRINTS" id="PR00081">
    <property type="entry name" value="GDHRDH"/>
</dbReference>
<dbReference type="SUPFAM" id="SSF51735">
    <property type="entry name" value="NAD(P)-binding Rossmann-fold domains"/>
    <property type="match status" value="1"/>
</dbReference>
<dbReference type="OrthoDB" id="9803333at2"/>
<protein>
    <recommendedName>
        <fullName evidence="4">3-ketoacyl-ACP reductase</fullName>
    </recommendedName>
</protein>
<proteinExistence type="inferred from homology"/>
<dbReference type="STRING" id="1508404.JMA_19020"/>
<dbReference type="InterPro" id="IPR036291">
    <property type="entry name" value="NAD(P)-bd_dom_sf"/>
</dbReference>
<dbReference type="EMBL" id="CP009416">
    <property type="protein sequence ID" value="AJD91219.1"/>
    <property type="molecule type" value="Genomic_DNA"/>
</dbReference>
<dbReference type="Proteomes" id="UP000031449">
    <property type="component" value="Chromosome"/>
</dbReference>
<organism evidence="2 3">
    <name type="scientific">Jeotgalibacillus malaysiensis</name>
    <dbReference type="NCBI Taxonomy" id="1508404"/>
    <lineage>
        <taxon>Bacteria</taxon>
        <taxon>Bacillati</taxon>
        <taxon>Bacillota</taxon>
        <taxon>Bacilli</taxon>
        <taxon>Bacillales</taxon>
        <taxon>Caryophanaceae</taxon>
        <taxon>Jeotgalibacillus</taxon>
    </lineage>
</organism>
<evidence type="ECO:0008006" key="4">
    <source>
        <dbReference type="Google" id="ProtNLM"/>
    </source>
</evidence>
<keyword evidence="3" id="KW-1185">Reference proteome</keyword>
<evidence type="ECO:0000313" key="2">
    <source>
        <dbReference type="EMBL" id="AJD91219.1"/>
    </source>
</evidence>
<dbReference type="CDD" id="cd05233">
    <property type="entry name" value="SDR_c"/>
    <property type="match status" value="1"/>
</dbReference>
<dbReference type="Gene3D" id="3.40.50.720">
    <property type="entry name" value="NAD(P)-binding Rossmann-like Domain"/>
    <property type="match status" value="1"/>
</dbReference>
<dbReference type="KEGG" id="jeo:JMA_19020"/>
<evidence type="ECO:0000256" key="1">
    <source>
        <dbReference type="ARBA" id="ARBA00006484"/>
    </source>
</evidence>
<dbReference type="AlphaFoldDB" id="A0A0B5AT64"/>
<dbReference type="InterPro" id="IPR050259">
    <property type="entry name" value="SDR"/>
</dbReference>